<evidence type="ECO:0000313" key="7">
    <source>
        <dbReference type="EMBL" id="MXQ73422.1"/>
    </source>
</evidence>
<dbReference type="AlphaFoldDB" id="A0A6N8U5T2"/>
<evidence type="ECO:0000259" key="6">
    <source>
        <dbReference type="PROSITE" id="PS51372"/>
    </source>
</evidence>
<dbReference type="PROSITE" id="PS50045">
    <property type="entry name" value="SIGMA54_INTERACT_4"/>
    <property type="match status" value="1"/>
</dbReference>
<feature type="domain" description="Sigma-54 factor interaction" evidence="4">
    <location>
        <begin position="109"/>
        <end position="335"/>
    </location>
</feature>
<keyword evidence="2" id="KW-0547">Nucleotide-binding</keyword>
<dbReference type="SUPFAM" id="SSF63520">
    <property type="entry name" value="PTS-regulatory domain, PRD"/>
    <property type="match status" value="1"/>
</dbReference>
<dbReference type="EMBL" id="WUUQ01000002">
    <property type="protein sequence ID" value="MXQ73422.1"/>
    <property type="molecule type" value="Genomic_DNA"/>
</dbReference>
<dbReference type="GO" id="GO:0016020">
    <property type="term" value="C:membrane"/>
    <property type="evidence" value="ECO:0007669"/>
    <property type="project" value="InterPro"/>
</dbReference>
<evidence type="ECO:0000259" key="5">
    <source>
        <dbReference type="PROSITE" id="PS51096"/>
    </source>
</evidence>
<evidence type="ECO:0000256" key="3">
    <source>
        <dbReference type="ARBA" id="ARBA00022840"/>
    </source>
</evidence>
<dbReference type="InterPro" id="IPR004701">
    <property type="entry name" value="PTS_EIIA_man-typ"/>
</dbReference>
<dbReference type="RefSeq" id="WP_160624879.1">
    <property type="nucleotide sequence ID" value="NZ_WUUQ01000002.1"/>
</dbReference>
<dbReference type="GO" id="GO:0006355">
    <property type="term" value="P:regulation of DNA-templated transcription"/>
    <property type="evidence" value="ECO:0007669"/>
    <property type="project" value="InterPro"/>
</dbReference>
<dbReference type="InterPro" id="IPR036662">
    <property type="entry name" value="PTS_EIIA_man-typ_sf"/>
</dbReference>
<dbReference type="Gene3D" id="1.10.1790.10">
    <property type="entry name" value="PRD domain"/>
    <property type="match status" value="1"/>
</dbReference>
<comment type="caution">
    <text evidence="7">The sequence shown here is derived from an EMBL/GenBank/DDBJ whole genome shotgun (WGS) entry which is preliminary data.</text>
</comment>
<dbReference type="InterPro" id="IPR036390">
    <property type="entry name" value="WH_DNA-bd_sf"/>
</dbReference>
<dbReference type="PROSITE" id="PS51096">
    <property type="entry name" value="PTS_EIIA_TYPE_4"/>
    <property type="match status" value="1"/>
</dbReference>
<keyword evidence="3" id="KW-0067">ATP-binding</keyword>
<dbReference type="InterPro" id="IPR036634">
    <property type="entry name" value="PRD_sf"/>
</dbReference>
<dbReference type="GO" id="GO:0016740">
    <property type="term" value="F:transferase activity"/>
    <property type="evidence" value="ECO:0007669"/>
    <property type="project" value="UniProtKB-KW"/>
</dbReference>
<accession>A0A6N8U5T2</accession>
<keyword evidence="8" id="KW-1185">Reference proteome</keyword>
<feature type="domain" description="PRD" evidence="6">
    <location>
        <begin position="803"/>
        <end position="906"/>
    </location>
</feature>
<protein>
    <submittedName>
        <fullName evidence="7">PRD domain-containing protein</fullName>
    </submittedName>
</protein>
<dbReference type="Pfam" id="PF00158">
    <property type="entry name" value="Sigma54_activat"/>
    <property type="match status" value="1"/>
</dbReference>
<dbReference type="SUPFAM" id="SSF46785">
    <property type="entry name" value="Winged helix' DNA-binding domain"/>
    <property type="match status" value="1"/>
</dbReference>
<dbReference type="PANTHER" id="PTHR32071:SF38">
    <property type="entry name" value="PSP OPERON TRANSCRIPTIONAL ACTIVATOR"/>
    <property type="match status" value="1"/>
</dbReference>
<organism evidence="7 8">
    <name type="scientific">Copranaerobaculum intestinale</name>
    <dbReference type="NCBI Taxonomy" id="2692629"/>
    <lineage>
        <taxon>Bacteria</taxon>
        <taxon>Bacillati</taxon>
        <taxon>Bacillota</taxon>
        <taxon>Erysipelotrichia</taxon>
        <taxon>Erysipelotrichales</taxon>
        <taxon>Erysipelotrichaceae</taxon>
        <taxon>Copranaerobaculum</taxon>
    </lineage>
</organism>
<proteinExistence type="predicted"/>
<gene>
    <name evidence="7" type="ORF">GSF08_05695</name>
</gene>
<evidence type="ECO:0000256" key="2">
    <source>
        <dbReference type="ARBA" id="ARBA00022741"/>
    </source>
</evidence>
<dbReference type="PANTHER" id="PTHR32071">
    <property type="entry name" value="TRANSCRIPTIONAL REGULATORY PROTEIN"/>
    <property type="match status" value="1"/>
</dbReference>
<dbReference type="Gene3D" id="3.40.50.300">
    <property type="entry name" value="P-loop containing nucleotide triphosphate hydrolases"/>
    <property type="match status" value="1"/>
</dbReference>
<dbReference type="Pfam" id="PF03610">
    <property type="entry name" value="EIIA-man"/>
    <property type="match status" value="1"/>
</dbReference>
<reference evidence="7 8" key="1">
    <citation type="submission" date="2019-12" db="EMBL/GenBank/DDBJ databases">
        <authorList>
            <person name="Yang R."/>
        </authorList>
    </citation>
    <scope>NUCLEOTIDE SEQUENCE [LARGE SCALE GENOMIC DNA]</scope>
    <source>
        <strain evidence="7 8">DONG20-135</strain>
    </source>
</reference>
<feature type="domain" description="PTS EIIA type-4" evidence="5">
    <location>
        <begin position="550"/>
        <end position="682"/>
    </location>
</feature>
<dbReference type="Gene3D" id="3.40.50.510">
    <property type="entry name" value="Phosphotransferase system, mannose-type IIA component"/>
    <property type="match status" value="1"/>
</dbReference>
<evidence type="ECO:0000313" key="8">
    <source>
        <dbReference type="Proteomes" id="UP000434036"/>
    </source>
</evidence>
<dbReference type="InterPro" id="IPR027417">
    <property type="entry name" value="P-loop_NTPase"/>
</dbReference>
<dbReference type="InterPro" id="IPR002078">
    <property type="entry name" value="Sigma_54_int"/>
</dbReference>
<dbReference type="GO" id="GO:0005524">
    <property type="term" value="F:ATP binding"/>
    <property type="evidence" value="ECO:0007669"/>
    <property type="project" value="UniProtKB-KW"/>
</dbReference>
<dbReference type="SUPFAM" id="SSF53062">
    <property type="entry name" value="PTS system fructose IIA component-like"/>
    <property type="match status" value="1"/>
</dbReference>
<evidence type="ECO:0000259" key="4">
    <source>
        <dbReference type="PROSITE" id="PS50045"/>
    </source>
</evidence>
<dbReference type="InterPro" id="IPR011608">
    <property type="entry name" value="PRD"/>
</dbReference>
<evidence type="ECO:0000256" key="1">
    <source>
        <dbReference type="ARBA" id="ARBA00022679"/>
    </source>
</evidence>
<dbReference type="Pfam" id="PF00874">
    <property type="entry name" value="PRD"/>
    <property type="match status" value="1"/>
</dbReference>
<name>A0A6N8U5T2_9FIRM</name>
<dbReference type="SUPFAM" id="SSF52540">
    <property type="entry name" value="P-loop containing nucleoside triphosphate hydrolases"/>
    <property type="match status" value="1"/>
</dbReference>
<reference evidence="7 8" key="2">
    <citation type="submission" date="2020-01" db="EMBL/GenBank/DDBJ databases">
        <title>Clostridiaceae sp. nov. isolated from the gut of human by culturomics.</title>
        <authorList>
            <person name="Chang Y."/>
        </authorList>
    </citation>
    <scope>NUCLEOTIDE SEQUENCE [LARGE SCALE GENOMIC DNA]</scope>
    <source>
        <strain evidence="7 8">DONG20-135</strain>
    </source>
</reference>
<dbReference type="Proteomes" id="UP000434036">
    <property type="component" value="Unassembled WGS sequence"/>
</dbReference>
<keyword evidence="1" id="KW-0808">Transferase</keyword>
<sequence>MNVISTKKLLLQFLERDVEFSIESPYRCTTSDISETMHISRSLTSQYLNELNKEGKLVKVTSRPVYYFSTKRLEELYSATVGEFEFYDMEELHGYLQKGKNSVQDFQKVIGNEGTLSYCTMQMKSAMLYPPDGLPIIFHGRKGSGKAYLAEVMYEYGVNQRILSSHAHFVKDHIASIHEPYEEVLFGTSHADRIVPGLLEKAAGGLLYLGDAGNMNMECQRRLTAYITKGTFTRIYDDKTILNVKTRIVLGVEHDLHEQLYDELLLNIPVVCEIPALSMRPQGERNDMIVSFLIKEAQSLKKEILLSKSLYQVFMGYHFHDSIDDMNTNLRLACANAYAQSGNEEEIHMYLRHLPMEVFGDLELSLRGRDSEELLGVDELKMQDGKRQILQLYEQILEAHQMYLERTFDEPEWVNSGLNAMRCYYDFIVFEQRDDDLGRKTIAAKLEELISEVEKQFQITLPLNCSFILARMVYAIYRMQSEVQLWEHQHKDAIHSCQETLDKQLPDVSAMAASIIRKINGAMDVKLGTMNTIFLIFNIHFYNRDVINRDTCGVIISHGYSTATSIADAVNQMLEMQVFKAIDMPLDTDVKQIQKKLVRFVELHPNYRNLIIMVDMGSLEEIASGLQADMNIGVINNISTGLALDIGNRIQRHQELEDILQNACRGFECHYQILSKSGKEKAIVFTNDVGMKVSSKLVELFKSSLPKIINLKFIEYDYDRLQKMGIQDVLFDKYEVILLIKPHMLKLDGIQSLSLEELISFKSIAQVNQILSQYLNDAEIESFNKQLLKNFSLQSIMENLTILNPGKLLDQVSEAITQLQLLMDRKFQSKTIIGIYMHTCFLIERLVTKTAILSDDMDAFEKAHPDFIRNVHISFEKMLKNYSVEIPISEISYLYDYIQNEEWEEK</sequence>
<dbReference type="GO" id="GO:0009401">
    <property type="term" value="P:phosphoenolpyruvate-dependent sugar phosphotransferase system"/>
    <property type="evidence" value="ECO:0007669"/>
    <property type="project" value="InterPro"/>
</dbReference>
<dbReference type="PROSITE" id="PS51372">
    <property type="entry name" value="PRD_2"/>
    <property type="match status" value="1"/>
</dbReference>